<proteinExistence type="inferred from homology"/>
<organism evidence="4 5">
    <name type="scientific">Holothuria leucospilota</name>
    <name type="common">Black long sea cucumber</name>
    <name type="synonym">Mertensiothuria leucospilota</name>
    <dbReference type="NCBI Taxonomy" id="206669"/>
    <lineage>
        <taxon>Eukaryota</taxon>
        <taxon>Metazoa</taxon>
        <taxon>Echinodermata</taxon>
        <taxon>Eleutherozoa</taxon>
        <taxon>Echinozoa</taxon>
        <taxon>Holothuroidea</taxon>
        <taxon>Aspidochirotacea</taxon>
        <taxon>Aspidochirotida</taxon>
        <taxon>Holothuriidae</taxon>
        <taxon>Holothuria</taxon>
    </lineage>
</organism>
<reference evidence="4" key="1">
    <citation type="submission" date="2021-10" db="EMBL/GenBank/DDBJ databases">
        <title>Tropical sea cucumber genome reveals ecological adaptation and Cuvierian tubules defense mechanism.</title>
        <authorList>
            <person name="Chen T."/>
        </authorList>
    </citation>
    <scope>NUCLEOTIDE SEQUENCE</scope>
    <source>
        <strain evidence="4">Nanhai2018</strain>
        <tissue evidence="4">Muscle</tissue>
    </source>
</reference>
<dbReference type="GO" id="GO:0075523">
    <property type="term" value="P:viral translational frameshifting"/>
    <property type="evidence" value="ECO:0007669"/>
    <property type="project" value="UniProtKB-KW"/>
</dbReference>
<dbReference type="InterPro" id="IPR016181">
    <property type="entry name" value="Acyl_CoA_acyltransferase"/>
</dbReference>
<comment type="similarity">
    <text evidence="1">Belongs to the ODC antizyme family.</text>
</comment>
<evidence type="ECO:0000256" key="1">
    <source>
        <dbReference type="ARBA" id="ARBA00008796"/>
    </source>
</evidence>
<accession>A0A9Q1BZX9</accession>
<dbReference type="Proteomes" id="UP001152320">
    <property type="component" value="Chromosome 9"/>
</dbReference>
<dbReference type="GO" id="GO:0005634">
    <property type="term" value="C:nucleus"/>
    <property type="evidence" value="ECO:0007669"/>
    <property type="project" value="TreeGrafter"/>
</dbReference>
<dbReference type="EMBL" id="JAIZAY010000009">
    <property type="protein sequence ID" value="KAJ8035541.1"/>
    <property type="molecule type" value="Genomic_DNA"/>
</dbReference>
<keyword evidence="3" id="KW-0688">Ribosomal frameshifting</keyword>
<dbReference type="GO" id="GO:0005737">
    <property type="term" value="C:cytoplasm"/>
    <property type="evidence" value="ECO:0007669"/>
    <property type="project" value="TreeGrafter"/>
</dbReference>
<dbReference type="AlphaFoldDB" id="A0A9Q1BZX9"/>
<evidence type="ECO:0000256" key="3">
    <source>
        <dbReference type="ARBA" id="ARBA00022758"/>
    </source>
</evidence>
<evidence type="ECO:0000256" key="2">
    <source>
        <dbReference type="ARBA" id="ARBA00017712"/>
    </source>
</evidence>
<dbReference type="SUPFAM" id="SSF55729">
    <property type="entry name" value="Acyl-CoA N-acyltransferases (Nat)"/>
    <property type="match status" value="1"/>
</dbReference>
<dbReference type="OrthoDB" id="5959761at2759"/>
<dbReference type="Gene3D" id="3.40.630.60">
    <property type="match status" value="1"/>
</dbReference>
<comment type="caution">
    <text evidence="4">The sequence shown here is derived from an EMBL/GenBank/DDBJ whole genome shotgun (WGS) entry which is preliminary data.</text>
</comment>
<protein>
    <recommendedName>
        <fullName evidence="2">Ornithine decarboxylase antizyme</fullName>
    </recommendedName>
</protein>
<dbReference type="GO" id="GO:0008073">
    <property type="term" value="F:ornithine decarboxylase inhibitor activity"/>
    <property type="evidence" value="ECO:0007669"/>
    <property type="project" value="InterPro"/>
</dbReference>
<sequence>MKMPYRKAASSLLSSLVVGRSGAPDVPLESSDGAVLLTAEHNSAIQNGLLSSPFFVDFHPGEGKGSTKFLCFLHQLGDKKSTVKWNTAVKGGRMFIQLPDDPLHECSRDSLVELLDVAEGFCSEAVIFFSKQREDVKQLIRTFKFLGFNILPPSCHWLPKSQESFFLGYDLE</sequence>
<dbReference type="PANTHER" id="PTHR10279">
    <property type="entry name" value="ORNITHINE DECARBOXYLASE ANTIZYME"/>
    <property type="match status" value="1"/>
</dbReference>
<name>A0A9Q1BZX9_HOLLE</name>
<dbReference type="GO" id="GO:0045732">
    <property type="term" value="P:positive regulation of protein catabolic process"/>
    <property type="evidence" value="ECO:0007669"/>
    <property type="project" value="TreeGrafter"/>
</dbReference>
<dbReference type="PANTHER" id="PTHR10279:SF10">
    <property type="entry name" value="ORNITHINE DECARBOXYLASE ANTIZYME"/>
    <property type="match status" value="1"/>
</dbReference>
<dbReference type="InterPro" id="IPR002993">
    <property type="entry name" value="ODC_AZ"/>
</dbReference>
<evidence type="ECO:0000313" key="5">
    <source>
        <dbReference type="Proteomes" id="UP001152320"/>
    </source>
</evidence>
<dbReference type="Pfam" id="PF02100">
    <property type="entry name" value="ODC_AZ"/>
    <property type="match status" value="1"/>
</dbReference>
<evidence type="ECO:0000313" key="4">
    <source>
        <dbReference type="EMBL" id="KAJ8035541.1"/>
    </source>
</evidence>
<gene>
    <name evidence="4" type="ORF">HOLleu_19253</name>
</gene>
<keyword evidence="5" id="KW-1185">Reference proteome</keyword>
<dbReference type="InterPro" id="IPR038581">
    <property type="entry name" value="ODC_AZ_sf"/>
</dbReference>